<feature type="transmembrane region" description="Helical" evidence="1">
    <location>
        <begin position="30"/>
        <end position="48"/>
    </location>
</feature>
<keyword evidence="3" id="KW-1185">Reference proteome</keyword>
<comment type="caution">
    <text evidence="2">The sequence shown here is derived from an EMBL/GenBank/DDBJ whole genome shotgun (WGS) entry which is preliminary data.</text>
</comment>
<protein>
    <recommendedName>
        <fullName evidence="4">Integral membrane protein</fullName>
    </recommendedName>
</protein>
<dbReference type="RefSeq" id="WP_108955937.1">
    <property type="nucleotide sequence ID" value="NZ_BEVZ01000006.1"/>
</dbReference>
<evidence type="ECO:0008006" key="4">
    <source>
        <dbReference type="Google" id="ProtNLM"/>
    </source>
</evidence>
<name>A0ABV2YLL3_9ACTN</name>
<organism evidence="2 3">
    <name type="scientific">Streptomyces fragilis</name>
    <dbReference type="NCBI Taxonomy" id="67301"/>
    <lineage>
        <taxon>Bacteria</taxon>
        <taxon>Bacillati</taxon>
        <taxon>Actinomycetota</taxon>
        <taxon>Actinomycetes</taxon>
        <taxon>Kitasatosporales</taxon>
        <taxon>Streptomycetaceae</taxon>
        <taxon>Streptomyces</taxon>
    </lineage>
</organism>
<feature type="transmembrane region" description="Helical" evidence="1">
    <location>
        <begin position="116"/>
        <end position="139"/>
    </location>
</feature>
<keyword evidence="1" id="KW-1133">Transmembrane helix</keyword>
<evidence type="ECO:0000313" key="3">
    <source>
        <dbReference type="Proteomes" id="UP001550850"/>
    </source>
</evidence>
<dbReference type="Proteomes" id="UP001550850">
    <property type="component" value="Unassembled WGS sequence"/>
</dbReference>
<keyword evidence="1" id="KW-0812">Transmembrane</keyword>
<feature type="transmembrane region" description="Helical" evidence="1">
    <location>
        <begin position="60"/>
        <end position="84"/>
    </location>
</feature>
<keyword evidence="1" id="KW-0472">Membrane</keyword>
<gene>
    <name evidence="2" type="ORF">AB0E65_19645</name>
</gene>
<evidence type="ECO:0000256" key="1">
    <source>
        <dbReference type="SAM" id="Phobius"/>
    </source>
</evidence>
<reference evidence="2 3" key="1">
    <citation type="submission" date="2024-06" db="EMBL/GenBank/DDBJ databases">
        <title>The Natural Products Discovery Center: Release of the First 8490 Sequenced Strains for Exploring Actinobacteria Biosynthetic Diversity.</title>
        <authorList>
            <person name="Kalkreuter E."/>
            <person name="Kautsar S.A."/>
            <person name="Yang D."/>
            <person name="Bader C.D."/>
            <person name="Teijaro C.N."/>
            <person name="Fluegel L."/>
            <person name="Davis C.M."/>
            <person name="Simpson J.R."/>
            <person name="Lauterbach L."/>
            <person name="Steele A.D."/>
            <person name="Gui C."/>
            <person name="Meng S."/>
            <person name="Li G."/>
            <person name="Viehrig K."/>
            <person name="Ye F."/>
            <person name="Su P."/>
            <person name="Kiefer A.F."/>
            <person name="Nichols A."/>
            <person name="Cepeda A.J."/>
            <person name="Yan W."/>
            <person name="Fan B."/>
            <person name="Jiang Y."/>
            <person name="Adhikari A."/>
            <person name="Zheng C.-J."/>
            <person name="Schuster L."/>
            <person name="Cowan T.M."/>
            <person name="Smanski M.J."/>
            <person name="Chevrette M.G."/>
            <person name="De Carvalho L.P.S."/>
            <person name="Shen B."/>
        </authorList>
    </citation>
    <scope>NUCLEOTIDE SEQUENCE [LARGE SCALE GENOMIC DNA]</scope>
    <source>
        <strain evidence="2 3">NPDC038104</strain>
    </source>
</reference>
<proteinExistence type="predicted"/>
<evidence type="ECO:0000313" key="2">
    <source>
        <dbReference type="EMBL" id="MEU3556401.1"/>
    </source>
</evidence>
<accession>A0ABV2YLL3</accession>
<dbReference type="EMBL" id="JBEZUR010000032">
    <property type="protein sequence ID" value="MEU3556401.1"/>
    <property type="molecule type" value="Genomic_DNA"/>
</dbReference>
<sequence length="205" mass="21539">MTQRPESRWQNLADELPFQQLDIVRRQAEGWRNGLTGLTGLLTAVLVLKGRETFTGLPSWAVTLASCLIATGFLLLVAGTLLAVRASHGRRAEDIVTNGADLEGWTKQEAKDSQRALVLAVGCFVAGVLLVASSVGVAWTTYRDAGPDPASGASVRVTTSSGAVCGRLAASDGKTLRLLTGAVRDRKITQLPMSTVLAVAPVPGC</sequence>